<keyword evidence="6" id="KW-0378">Hydrolase</keyword>
<keyword evidence="2" id="KW-0680">Restriction system</keyword>
<name>A0ABU3BER8_9FLAO</name>
<accession>A0ABU3BER8</accession>
<dbReference type="GO" id="GO:0016787">
    <property type="term" value="F:hydrolase activity"/>
    <property type="evidence" value="ECO:0007669"/>
    <property type="project" value="UniProtKB-KW"/>
</dbReference>
<dbReference type="EMBL" id="JAVRHU010000001">
    <property type="protein sequence ID" value="MDT0620653.1"/>
    <property type="molecule type" value="Genomic_DNA"/>
</dbReference>
<feature type="domain" description="Type I restriction modification DNA specificity" evidence="5">
    <location>
        <begin position="301"/>
        <end position="428"/>
    </location>
</feature>
<dbReference type="InterPro" id="IPR051212">
    <property type="entry name" value="Type-I_RE_S_subunit"/>
</dbReference>
<dbReference type="Pfam" id="PF01420">
    <property type="entry name" value="Methylase_S"/>
    <property type="match status" value="1"/>
</dbReference>
<evidence type="ECO:0000313" key="6">
    <source>
        <dbReference type="EMBL" id="MDT0620653.1"/>
    </source>
</evidence>
<dbReference type="InterPro" id="IPR000055">
    <property type="entry name" value="Restrct_endonuc_typeI_TRD"/>
</dbReference>
<proteinExistence type="inferred from homology"/>
<dbReference type="SUPFAM" id="SSF116734">
    <property type="entry name" value="DNA methylase specificity domain"/>
    <property type="match status" value="2"/>
</dbReference>
<sequence>MKDWKKVKLGTLLTESKVLSEKPSTDKRLRVKLNVLGVEKRPVTKDKKGATKYYTRKAGQFVYGKQNLHKGAFGIVPDELDGFESSLDIPAFDIDKSCYPEWIFYFFKKGDFYLKLETLAKGVGSKRIHPKQIFELDIFLPSKEEQRKVLDEIEKTEASNQELVLEIESQEEYLTKLRQSILQDAVQGKLTKEWRVQNPTVEPASELLKKIKAEKEQLVKEKKIKKEKPLPKITKDEIPFGIPESWEWCRMGSTGNAMTSPFVDGPFGSSINTKRDYIESGVPVLRMMNVKPYRFKDDSMKYISEEKYQSFLRHNVIAGDILFSKVGAGIGEACIVPDTFTYGMLSTTGISRFRVGEIIVNEYLCHFINGHIALFKSLAKSSAQPFLNMTQIKSVLIPLPPLKEQKAIVQKVNQILANCDALEQEIKASKTNAEKLMQSVLSELLGEENNVLVNKPTTNKELKKPSREIKYNSKTLLMDLVKLLKENGKLHAEDLWKMSKFPNDIDAFYAELKKQIEEENAIKEVANEKGYLELA</sequence>
<protein>
    <submittedName>
        <fullName evidence="6">Restriction endonuclease subunit S</fullName>
        <ecNumber evidence="6">3.1.21.-</ecNumber>
    </submittedName>
</protein>
<dbReference type="PANTHER" id="PTHR43140:SF1">
    <property type="entry name" value="TYPE I RESTRICTION ENZYME ECOKI SPECIFICITY SUBUNIT"/>
    <property type="match status" value="1"/>
</dbReference>
<keyword evidence="7" id="KW-1185">Reference proteome</keyword>
<feature type="coiled-coil region" evidence="4">
    <location>
        <begin position="412"/>
        <end position="439"/>
    </location>
</feature>
<evidence type="ECO:0000313" key="7">
    <source>
        <dbReference type="Proteomes" id="UP001250662"/>
    </source>
</evidence>
<evidence type="ECO:0000256" key="3">
    <source>
        <dbReference type="ARBA" id="ARBA00023125"/>
    </source>
</evidence>
<dbReference type="PANTHER" id="PTHR43140">
    <property type="entry name" value="TYPE-1 RESTRICTION ENZYME ECOKI SPECIFICITY PROTEIN"/>
    <property type="match status" value="1"/>
</dbReference>
<dbReference type="EC" id="3.1.21.-" evidence="6"/>
<evidence type="ECO:0000256" key="2">
    <source>
        <dbReference type="ARBA" id="ARBA00022747"/>
    </source>
</evidence>
<evidence type="ECO:0000256" key="1">
    <source>
        <dbReference type="ARBA" id="ARBA00010923"/>
    </source>
</evidence>
<keyword evidence="4" id="KW-0175">Coiled coil</keyword>
<comment type="caution">
    <text evidence="6">The sequence shown here is derived from an EMBL/GenBank/DDBJ whole genome shotgun (WGS) entry which is preliminary data.</text>
</comment>
<evidence type="ECO:0000256" key="4">
    <source>
        <dbReference type="SAM" id="Coils"/>
    </source>
</evidence>
<feature type="coiled-coil region" evidence="4">
    <location>
        <begin position="153"/>
        <end position="180"/>
    </location>
</feature>
<reference evidence="6 7" key="1">
    <citation type="submission" date="2023-09" db="EMBL/GenBank/DDBJ databases">
        <authorList>
            <person name="Rey-Velasco X."/>
        </authorList>
    </citation>
    <scope>NUCLEOTIDE SEQUENCE [LARGE SCALE GENOMIC DNA]</scope>
    <source>
        <strain evidence="6 7">P007</strain>
    </source>
</reference>
<keyword evidence="6" id="KW-0255">Endonuclease</keyword>
<dbReference type="GO" id="GO:0004519">
    <property type="term" value="F:endonuclease activity"/>
    <property type="evidence" value="ECO:0007669"/>
    <property type="project" value="UniProtKB-KW"/>
</dbReference>
<keyword evidence="3" id="KW-0238">DNA-binding</keyword>
<comment type="similarity">
    <text evidence="1">Belongs to the type-I restriction system S methylase family.</text>
</comment>
<gene>
    <name evidence="6" type="ORF">RM520_03390</name>
</gene>
<dbReference type="Gene3D" id="3.90.220.20">
    <property type="entry name" value="DNA methylase specificity domains"/>
    <property type="match status" value="2"/>
</dbReference>
<dbReference type="RefSeq" id="WP_311386980.1">
    <property type="nucleotide sequence ID" value="NZ_JAVRHU010000001.1"/>
</dbReference>
<keyword evidence="6" id="KW-0540">Nuclease</keyword>
<evidence type="ECO:0000259" key="5">
    <source>
        <dbReference type="Pfam" id="PF01420"/>
    </source>
</evidence>
<organism evidence="6 7">
    <name type="scientific">Croceitalea vernalis</name>
    <dbReference type="NCBI Taxonomy" id="3075599"/>
    <lineage>
        <taxon>Bacteria</taxon>
        <taxon>Pseudomonadati</taxon>
        <taxon>Bacteroidota</taxon>
        <taxon>Flavobacteriia</taxon>
        <taxon>Flavobacteriales</taxon>
        <taxon>Flavobacteriaceae</taxon>
        <taxon>Croceitalea</taxon>
    </lineage>
</organism>
<dbReference type="Proteomes" id="UP001250662">
    <property type="component" value="Unassembled WGS sequence"/>
</dbReference>
<dbReference type="InterPro" id="IPR044946">
    <property type="entry name" value="Restrct_endonuc_typeI_TRD_sf"/>
</dbReference>